<feature type="transmembrane region" description="Helical" evidence="3">
    <location>
        <begin position="1020"/>
        <end position="1043"/>
    </location>
</feature>
<evidence type="ECO:0008006" key="8">
    <source>
        <dbReference type="Google" id="ProtNLM"/>
    </source>
</evidence>
<feature type="domain" description="DUF3376" evidence="5">
    <location>
        <begin position="730"/>
        <end position="782"/>
    </location>
</feature>
<proteinExistence type="predicted"/>
<dbReference type="Pfam" id="PF01734">
    <property type="entry name" value="Patatin"/>
    <property type="match status" value="1"/>
</dbReference>
<evidence type="ECO:0000256" key="3">
    <source>
        <dbReference type="SAM" id="Phobius"/>
    </source>
</evidence>
<gene>
    <name evidence="6" type="ORF">GCM10012286_21370</name>
</gene>
<feature type="transmembrane region" description="Helical" evidence="3">
    <location>
        <begin position="988"/>
        <end position="1008"/>
    </location>
</feature>
<dbReference type="Pfam" id="PF11856">
    <property type="entry name" value="DUF3376"/>
    <property type="match status" value="1"/>
</dbReference>
<dbReference type="Proteomes" id="UP000656881">
    <property type="component" value="Unassembled WGS sequence"/>
</dbReference>
<dbReference type="InterPro" id="IPR016035">
    <property type="entry name" value="Acyl_Trfase/lysoPLipase"/>
</dbReference>
<keyword evidence="1" id="KW-0443">Lipid metabolism</keyword>
<evidence type="ECO:0000256" key="2">
    <source>
        <dbReference type="SAM" id="MobiDB-lite"/>
    </source>
</evidence>
<name>A0ABQ2LPJ9_9ACTN</name>
<organism evidence="6 7">
    <name type="scientific">Streptomyces lasiicapitis</name>
    <dbReference type="NCBI Taxonomy" id="1923961"/>
    <lineage>
        <taxon>Bacteria</taxon>
        <taxon>Bacillati</taxon>
        <taxon>Actinomycetota</taxon>
        <taxon>Actinomycetes</taxon>
        <taxon>Kitasatosporales</taxon>
        <taxon>Streptomycetaceae</taxon>
        <taxon>Streptomyces</taxon>
    </lineage>
</organism>
<feature type="transmembrane region" description="Helical" evidence="3">
    <location>
        <begin position="1110"/>
        <end position="1130"/>
    </location>
</feature>
<accession>A0ABQ2LPJ9</accession>
<keyword evidence="3" id="KW-1133">Transmembrane helix</keyword>
<evidence type="ECO:0000259" key="5">
    <source>
        <dbReference type="Pfam" id="PF11856"/>
    </source>
</evidence>
<evidence type="ECO:0000259" key="4">
    <source>
        <dbReference type="Pfam" id="PF01734"/>
    </source>
</evidence>
<evidence type="ECO:0000256" key="1">
    <source>
        <dbReference type="ARBA" id="ARBA00023098"/>
    </source>
</evidence>
<sequence>MPPRARGADPCLMSPEQPAPPLSTELRLALAMRGGVSLAVWMGGSCCEVAALRNKNGVYGRLLKRCGFEDVTVDVLAGTSAGGLNGVLFACHLLYGMPFGEGVRNVWLKLGDLESLLRPTPRPLRAPDSLLLGDEAFYARLRDELGGLIAEAEAEAEEKGEILEKPPAALRLILTATRLRPRPDWVRPTLGQPLVTGRSRAYFRFRHRRAAAGAAATLITDFPTDKREREEALNRLAYAARATSSFPGAFETARPVVGAPPAEATTAPTPPNLWGISSETGYPDTAADDTVELVDGGLLDNIPVAWAVRAIAGSPADRGVDRWLLFLQPVPPYPAEPPAQEGRPGATRLVRLALKALGIKTGTESLLDDVSEFRAAEDVMARHKGLAGVLPADLELCKAAARAQWPAYVQRARDAEARRVSRLLQEPTDVTGPDPLPLPPGPGPLDSLDGDGRLPEGSGPFLAGLREAGEQWVLPADAPYQDIPLIGRSPMPLARAVRLLLAWLRAFEAGVSRQPEGFPPALPDLAESLSALRARLYAHRLAIATLIAARDRAILHEFGAGLAAGTDDPLELMRRAVDRLEHVLPAPPQAGGGWDAWAADLAAAATTGSGDPGDPCARSAEPASVSASASYQSLYTSLFASLSDLGRDMGQEMQAGAGAPGDVPVLGFRALHEAAVGASGDMAVVLAAAEVLLGPLRPDPLAEPTGIKFHTVSAANTSWATEYMAPRTASLKGLVEGKLSGNQLNNFSAFLSARWRVSDWTWGRLDAAASLVRVVATDERLAEAFDDPCAENLIGTVAEHLAPSLDWLPEQLRSQETPGSSPDTPQDAVAALWQATPHGQEPWDRLRHLLIELRQREILKDELPVISALRELPGDGNPPVVPTDTPPVDFVTAFEDFRRIGAETVPELLRARHPRRAAVRLGLLVWQALQPSGKGKPTAARLGLSLLKPLLWMPVVLAVFAPPFAVFAGSLMWVGVTFSTGKWFSPPGHIILGVFLLLSLAGGGVIWFRGERPHPRFLRVLGQLVVVLLPAALLAVIPCVLFDKCPSGTGSVSDLTRQLIVGGTMLVAASALLVVGVEGRGNAADLVVLAVAAGVAALLLQTQAPGKCDWWAVLILYAVLGIVSIALDWLRPSGKA</sequence>
<reference evidence="7" key="1">
    <citation type="journal article" date="2019" name="Int. J. Syst. Evol. Microbiol.">
        <title>The Global Catalogue of Microorganisms (GCM) 10K type strain sequencing project: providing services to taxonomists for standard genome sequencing and annotation.</title>
        <authorList>
            <consortium name="The Broad Institute Genomics Platform"/>
            <consortium name="The Broad Institute Genome Sequencing Center for Infectious Disease"/>
            <person name="Wu L."/>
            <person name="Ma J."/>
        </authorList>
    </citation>
    <scope>NUCLEOTIDE SEQUENCE [LARGE SCALE GENOMIC DNA]</scope>
    <source>
        <strain evidence="7">CGMCC 4.7349</strain>
    </source>
</reference>
<feature type="compositionally biased region" description="Pro residues" evidence="2">
    <location>
        <begin position="434"/>
        <end position="443"/>
    </location>
</feature>
<dbReference type="SUPFAM" id="SSF52151">
    <property type="entry name" value="FabD/lysophospholipase-like"/>
    <property type="match status" value="1"/>
</dbReference>
<feature type="domain" description="PNPLA" evidence="4">
    <location>
        <begin position="30"/>
        <end position="305"/>
    </location>
</feature>
<dbReference type="InterPro" id="IPR024282">
    <property type="entry name" value="DUF3376"/>
</dbReference>
<dbReference type="InterPro" id="IPR002641">
    <property type="entry name" value="PNPLA_dom"/>
</dbReference>
<protein>
    <recommendedName>
        <fullName evidence="8">PNPLA domain-containing protein</fullName>
    </recommendedName>
</protein>
<keyword evidence="7" id="KW-1185">Reference proteome</keyword>
<feature type="transmembrane region" description="Helical" evidence="3">
    <location>
        <begin position="950"/>
        <end position="976"/>
    </location>
</feature>
<feature type="transmembrane region" description="Helical" evidence="3">
    <location>
        <begin position="1086"/>
        <end position="1104"/>
    </location>
</feature>
<evidence type="ECO:0000313" key="7">
    <source>
        <dbReference type="Proteomes" id="UP000656881"/>
    </source>
</evidence>
<keyword evidence="3" id="KW-0472">Membrane</keyword>
<comment type="caution">
    <text evidence="6">The sequence shown here is derived from an EMBL/GenBank/DDBJ whole genome shotgun (WGS) entry which is preliminary data.</text>
</comment>
<feature type="transmembrane region" description="Helical" evidence="3">
    <location>
        <begin position="1055"/>
        <end position="1074"/>
    </location>
</feature>
<dbReference type="Gene3D" id="3.40.1090.10">
    <property type="entry name" value="Cytosolic phospholipase A2 catalytic domain"/>
    <property type="match status" value="1"/>
</dbReference>
<evidence type="ECO:0000313" key="6">
    <source>
        <dbReference type="EMBL" id="GGO41461.1"/>
    </source>
</evidence>
<keyword evidence="3" id="KW-0812">Transmembrane</keyword>
<feature type="region of interest" description="Disordered" evidence="2">
    <location>
        <begin position="424"/>
        <end position="453"/>
    </location>
</feature>
<dbReference type="EMBL" id="BMNG01000004">
    <property type="protein sequence ID" value="GGO41461.1"/>
    <property type="molecule type" value="Genomic_DNA"/>
</dbReference>